<reference evidence="1 2" key="1">
    <citation type="submission" date="2018-11" db="EMBL/GenBank/DDBJ databases">
        <authorList>
            <consortium name="Pathogen Informatics"/>
        </authorList>
    </citation>
    <scope>NUCLEOTIDE SEQUENCE [LARGE SCALE GENOMIC DNA]</scope>
    <source>
        <strain evidence="1 2">Zambia</strain>
    </source>
</reference>
<proteinExistence type="predicted"/>
<keyword evidence="2" id="KW-1185">Reference proteome</keyword>
<dbReference type="AlphaFoldDB" id="A0A3P7Z3A6"/>
<organism evidence="1 2">
    <name type="scientific">Schistosoma margrebowiei</name>
    <dbReference type="NCBI Taxonomy" id="48269"/>
    <lineage>
        <taxon>Eukaryota</taxon>
        <taxon>Metazoa</taxon>
        <taxon>Spiralia</taxon>
        <taxon>Lophotrochozoa</taxon>
        <taxon>Platyhelminthes</taxon>
        <taxon>Trematoda</taxon>
        <taxon>Digenea</taxon>
        <taxon>Strigeidida</taxon>
        <taxon>Schistosomatoidea</taxon>
        <taxon>Schistosomatidae</taxon>
        <taxon>Schistosoma</taxon>
    </lineage>
</organism>
<protein>
    <submittedName>
        <fullName evidence="1">Uncharacterized protein</fullName>
    </submittedName>
</protein>
<gene>
    <name evidence="1" type="ORF">SMRZ_LOCUS9039</name>
</gene>
<dbReference type="Proteomes" id="UP000277204">
    <property type="component" value="Unassembled WGS sequence"/>
</dbReference>
<evidence type="ECO:0000313" key="2">
    <source>
        <dbReference type="Proteomes" id="UP000277204"/>
    </source>
</evidence>
<evidence type="ECO:0000313" key="1">
    <source>
        <dbReference type="EMBL" id="VDO84499.1"/>
    </source>
</evidence>
<sequence>MVLYGFIDADEFALTAVDADDVNVADDNGNVDTVEEDNGGDAVNDVVVKDDMVFLSELLLLLIEFNKLGILLMN</sequence>
<accession>A0A3P7Z3A6</accession>
<dbReference type="EMBL" id="UZAI01004129">
    <property type="protein sequence ID" value="VDO84499.1"/>
    <property type="molecule type" value="Genomic_DNA"/>
</dbReference>
<name>A0A3P7Z3A6_9TREM</name>